<sequence length="230" mass="26639">MSMNAESLREDLAEALRDCEPDITSLRTTKKKSPTIPPAALDEVRQLLQSWKEDMEGTNPNKLPEFLYYIPNLRAGGTFLIKHLKPIVKTLDVELLRADLEIQKFGYAIEPYDWEDRRQYIRDYVGCGNESPLDEEEYEDANFEFDDDSEYEINIKVLEVFKLDGKSVKDFIVNLDTNISVIPDIYEEDMGKPDEKSHDMDEGLWGEITLDHRFHRSALVFSPRGILTVE</sequence>
<dbReference type="AlphaFoldDB" id="A0A0H2S379"/>
<protein>
    <submittedName>
        <fullName evidence="1">Uncharacterized protein</fullName>
    </submittedName>
</protein>
<proteinExistence type="predicted"/>
<accession>A0A0H2S379</accession>
<dbReference type="Proteomes" id="UP000053477">
    <property type="component" value="Unassembled WGS sequence"/>
</dbReference>
<organism evidence="1 2">
    <name type="scientific">Schizopora paradoxa</name>
    <dbReference type="NCBI Taxonomy" id="27342"/>
    <lineage>
        <taxon>Eukaryota</taxon>
        <taxon>Fungi</taxon>
        <taxon>Dikarya</taxon>
        <taxon>Basidiomycota</taxon>
        <taxon>Agaricomycotina</taxon>
        <taxon>Agaricomycetes</taxon>
        <taxon>Hymenochaetales</taxon>
        <taxon>Schizoporaceae</taxon>
        <taxon>Schizopora</taxon>
    </lineage>
</organism>
<reference evidence="1 2" key="1">
    <citation type="submission" date="2015-04" db="EMBL/GenBank/DDBJ databases">
        <title>Complete genome sequence of Schizopora paradoxa KUC8140, a cosmopolitan wood degrader in East Asia.</title>
        <authorList>
            <consortium name="DOE Joint Genome Institute"/>
            <person name="Min B."/>
            <person name="Park H."/>
            <person name="Jang Y."/>
            <person name="Kim J.-J."/>
            <person name="Kim K.H."/>
            <person name="Pangilinan J."/>
            <person name="Lipzen A."/>
            <person name="Riley R."/>
            <person name="Grigoriev I.V."/>
            <person name="Spatafora J.W."/>
            <person name="Choi I.-G."/>
        </authorList>
    </citation>
    <scope>NUCLEOTIDE SEQUENCE [LARGE SCALE GENOMIC DNA]</scope>
    <source>
        <strain evidence="1 2">KUC8140</strain>
    </source>
</reference>
<keyword evidence="2" id="KW-1185">Reference proteome</keyword>
<dbReference type="InParanoid" id="A0A0H2S379"/>
<gene>
    <name evidence="1" type="ORF">SCHPADRAFT_995311</name>
</gene>
<dbReference type="EMBL" id="KQ085919">
    <property type="protein sequence ID" value="KLO16218.1"/>
    <property type="molecule type" value="Genomic_DNA"/>
</dbReference>
<evidence type="ECO:0000313" key="2">
    <source>
        <dbReference type="Proteomes" id="UP000053477"/>
    </source>
</evidence>
<name>A0A0H2S379_9AGAM</name>
<evidence type="ECO:0000313" key="1">
    <source>
        <dbReference type="EMBL" id="KLO16218.1"/>
    </source>
</evidence>